<protein>
    <submittedName>
        <fullName evidence="1">Uncharacterized protein</fullName>
    </submittedName>
</protein>
<dbReference type="Proteomes" id="UP000828922">
    <property type="component" value="Linkage Group LG07"/>
</dbReference>
<evidence type="ECO:0000313" key="1">
    <source>
        <dbReference type="EMBL" id="KAH9556534.1"/>
    </source>
</evidence>
<evidence type="ECO:0000313" key="2">
    <source>
        <dbReference type="Proteomes" id="UP000828922"/>
    </source>
</evidence>
<reference evidence="2" key="1">
    <citation type="journal article" date="2022" name="New Phytol.">
        <title>Phylogenomic structure and speciation in an emerging model: the Sphagnum magellanicum complex (Bryophyta).</title>
        <authorList>
            <person name="Shaw A.J."/>
            <person name="Piatkowski B."/>
            <person name="Duffy A.M."/>
            <person name="Aguero B."/>
            <person name="Imwattana K."/>
            <person name="Nieto-Lugilde M."/>
            <person name="Healey A."/>
            <person name="Weston D.J."/>
            <person name="Patel M.N."/>
            <person name="Schmutz J."/>
            <person name="Grimwood J."/>
            <person name="Yavitt J.B."/>
            <person name="Hassel K."/>
            <person name="Stenoien H.K."/>
            <person name="Flatberg K.I."/>
            <person name="Bickford C.P."/>
            <person name="Hicks K.A."/>
        </authorList>
    </citation>
    <scope>NUCLEOTIDE SEQUENCE [LARGE SCALE GENOMIC DNA]</scope>
</reference>
<dbReference type="EMBL" id="CM038913">
    <property type="protein sequence ID" value="KAH9556534.1"/>
    <property type="molecule type" value="Genomic_DNA"/>
</dbReference>
<organism evidence="1 2">
    <name type="scientific">Sphagnum magellanicum</name>
    <dbReference type="NCBI Taxonomy" id="128215"/>
    <lineage>
        <taxon>Eukaryota</taxon>
        <taxon>Viridiplantae</taxon>
        <taxon>Streptophyta</taxon>
        <taxon>Embryophyta</taxon>
        <taxon>Bryophyta</taxon>
        <taxon>Sphagnophytina</taxon>
        <taxon>Sphagnopsida</taxon>
        <taxon>Sphagnales</taxon>
        <taxon>Sphagnaceae</taxon>
        <taxon>Sphagnum</taxon>
    </lineage>
</organism>
<sequence length="704" mass="75898">MLRSWQIMLSFLHCSCQLLGDPQRVTEDLSKKIFVGGLSPSVESDDLWDFFEEKYGPVLDAVVIGSQSGDHLQSRGFGFVTFKHVESVAAAVEAHYINIFGKKVEIKSAVPRSELPALDSARSDSNVQEQYSPLPADKMSEVDRMEFLTPSTPGSLLHSKTLQGTPQAHWMTLVECQQPTGEDNTSFSNKLSSAKEFFHPSDLYSSPVSQSSSSSIQGSTPSWLIKFRQWLPTFLAGVSTRLNEGEWYPLSSLKGDFRATCGLELDHLALGYEKLSDFIRSLPEVCRMKIVPVGRGPATHMVLLPALTRPTPVSQSQGRTSGSLMTSRSLVDASRSYAAVACQGASHINSFSLPYAPTSLPHIDPPGVVNNEVAERGESASPSAQQHPAGLECYKGLSLVDATRSYAAVACRGTSSLMGAASSSTSLPSNKLPTLTTGVATQVLSHPELMNDAPKCPGSSSSAADLAGLIACKSSTVQVGTKLPDAPHASGINSASLSQEEWTFLAELLALLHKNEIGQDSEDVPKITSDPSVQNSSQRPAVIGIQVPQGSCSQRTDVRTSARLPVTPEHEPKTPDHQLPAPLKPFAAFSHSCPSFLPDTQYSIWGPNVQDNRAKEVYNHQEFAQSILPLYGIPSGLPPALGQGYSGREGMCGLCSVRQALWVAVPCGHYGLCAACKDSLRQRSHAPTQCFLCYGYVERWIALH</sequence>
<proteinExistence type="predicted"/>
<comment type="caution">
    <text evidence="1">The sequence shown here is derived from an EMBL/GenBank/DDBJ whole genome shotgun (WGS) entry which is preliminary data.</text>
</comment>
<accession>A0ACB8HJX7</accession>
<name>A0ACB8HJX7_9BRYO</name>
<keyword evidence="2" id="KW-1185">Reference proteome</keyword>
<gene>
    <name evidence="1" type="ORF">CY35_07G034200</name>
</gene>